<dbReference type="Gene3D" id="2.160.20.10">
    <property type="entry name" value="Single-stranded right-handed beta-helix, Pectin lyase-like"/>
    <property type="match status" value="1"/>
</dbReference>
<dbReference type="PROSITE" id="PS51257">
    <property type="entry name" value="PROKAR_LIPOPROTEIN"/>
    <property type="match status" value="1"/>
</dbReference>
<feature type="compositionally biased region" description="Pro residues" evidence="1">
    <location>
        <begin position="388"/>
        <end position="408"/>
    </location>
</feature>
<sequence length="448" mass="46117">MPTSRSPFRHRLRFAAALFACAAATACAAGTPGSADDAPRGPVTIRVPAEAPTIAAALERARPHDLVLLSPGRYRETVRVRTRQVTLRGTDRNRVVIDGEGRRGNGIVVTAPGVTVENLTVRSHLQNGVLVTGLKNGDEGIGRGSDGYHRLDPVADPPLDGFRVRYVTAADNGLYGIYAFNARHGTIEHNYASGSADSGIYVGQCKPCGILVRGNTAERNAVGYENTNASGPLWIVGNRFTGNRVGMTIGSDYLEALTPQAGATVAGNLIADNEAADTPEQADGGYGIGLGIAGGRDNVITRNRITGHPRAGLVLTSTEDLPPVGNLMTGNVFDANAVDAADLASALAPGTGNCFTGPVGRTVPADLETAMACPGRTTPGPGGNTLPATPPAPPGVPFLDVPLPPAQPQLPGAATAPATPVTAPSPVDPADVPVPSATLLADRSRDRR</sequence>
<evidence type="ECO:0000256" key="1">
    <source>
        <dbReference type="SAM" id="MobiDB-lite"/>
    </source>
</evidence>
<feature type="compositionally biased region" description="Low complexity" evidence="1">
    <location>
        <begin position="375"/>
        <end position="387"/>
    </location>
</feature>
<feature type="chain" id="PRO_5046891197" description="Right handed beta helix domain-containing protein" evidence="2">
    <location>
        <begin position="29"/>
        <end position="448"/>
    </location>
</feature>
<dbReference type="Proteomes" id="UP000660554">
    <property type="component" value="Unassembled WGS sequence"/>
</dbReference>
<evidence type="ECO:0000313" key="5">
    <source>
        <dbReference type="Proteomes" id="UP000660554"/>
    </source>
</evidence>
<comment type="caution">
    <text evidence="4">The sequence shown here is derived from an EMBL/GenBank/DDBJ whole genome shotgun (WGS) entry which is preliminary data.</text>
</comment>
<dbReference type="InterPro" id="IPR011050">
    <property type="entry name" value="Pectin_lyase_fold/virulence"/>
</dbReference>
<dbReference type="InterPro" id="IPR039448">
    <property type="entry name" value="Beta_helix"/>
</dbReference>
<dbReference type="RefSeq" id="WP_234436602.1">
    <property type="nucleotide sequence ID" value="NZ_BMRU01000032.1"/>
</dbReference>
<dbReference type="InterPro" id="IPR012334">
    <property type="entry name" value="Pectin_lyas_fold"/>
</dbReference>
<feature type="region of interest" description="Disordered" evidence="1">
    <location>
        <begin position="375"/>
        <end position="448"/>
    </location>
</feature>
<dbReference type="SUPFAM" id="SSF51126">
    <property type="entry name" value="Pectin lyase-like"/>
    <property type="match status" value="1"/>
</dbReference>
<keyword evidence="5" id="KW-1185">Reference proteome</keyword>
<accession>A0ABQ3NL49</accession>
<feature type="domain" description="Right handed beta helix" evidence="3">
    <location>
        <begin position="162"/>
        <end position="325"/>
    </location>
</feature>
<proteinExistence type="predicted"/>
<gene>
    <name evidence="4" type="ORF">Scinn_29600</name>
</gene>
<organism evidence="4 5">
    <name type="scientific">Streptomyces virginiae</name>
    <name type="common">Streptomyces cinnamonensis</name>
    <dbReference type="NCBI Taxonomy" id="1961"/>
    <lineage>
        <taxon>Bacteria</taxon>
        <taxon>Bacillati</taxon>
        <taxon>Actinomycetota</taxon>
        <taxon>Actinomycetes</taxon>
        <taxon>Kitasatosporales</taxon>
        <taxon>Streptomycetaceae</taxon>
        <taxon>Streptomyces</taxon>
    </lineage>
</organism>
<name>A0ABQ3NL49_STRVG</name>
<evidence type="ECO:0000259" key="3">
    <source>
        <dbReference type="Pfam" id="PF13229"/>
    </source>
</evidence>
<evidence type="ECO:0000256" key="2">
    <source>
        <dbReference type="SAM" id="SignalP"/>
    </source>
</evidence>
<evidence type="ECO:0000313" key="4">
    <source>
        <dbReference type="EMBL" id="GHI13497.1"/>
    </source>
</evidence>
<dbReference type="EMBL" id="BNDV01000008">
    <property type="protein sequence ID" value="GHI13497.1"/>
    <property type="molecule type" value="Genomic_DNA"/>
</dbReference>
<dbReference type="SMART" id="SM00710">
    <property type="entry name" value="PbH1"/>
    <property type="match status" value="8"/>
</dbReference>
<feature type="signal peptide" evidence="2">
    <location>
        <begin position="1"/>
        <end position="28"/>
    </location>
</feature>
<dbReference type="InterPro" id="IPR006626">
    <property type="entry name" value="PbH1"/>
</dbReference>
<feature type="compositionally biased region" description="Low complexity" evidence="1">
    <location>
        <begin position="409"/>
        <end position="438"/>
    </location>
</feature>
<keyword evidence="2" id="KW-0732">Signal</keyword>
<protein>
    <recommendedName>
        <fullName evidence="3">Right handed beta helix domain-containing protein</fullName>
    </recommendedName>
</protein>
<dbReference type="Pfam" id="PF13229">
    <property type="entry name" value="Beta_helix"/>
    <property type="match status" value="1"/>
</dbReference>
<reference evidence="5" key="1">
    <citation type="submission" date="2020-09" db="EMBL/GenBank/DDBJ databases">
        <title>Whole genome shotgun sequence of Streptomyces cinnamonensis NBRC 15873.</title>
        <authorList>
            <person name="Komaki H."/>
            <person name="Tamura T."/>
        </authorList>
    </citation>
    <scope>NUCLEOTIDE SEQUENCE [LARGE SCALE GENOMIC DNA]</scope>
    <source>
        <strain evidence="5">NBRC 15873</strain>
    </source>
</reference>
<dbReference type="GeneID" id="86953031"/>